<evidence type="ECO:0000256" key="3">
    <source>
        <dbReference type="ARBA" id="ARBA00023136"/>
    </source>
</evidence>
<dbReference type="InterPro" id="IPR043573">
    <property type="entry name" value="Fig4-like"/>
</dbReference>
<name>A0ABR4KHV9_9EURO</name>
<dbReference type="PANTHER" id="PTHR45738:SF5">
    <property type="entry name" value="POLYPHOSPHOINOSITIDE PHOSPHATASE"/>
    <property type="match status" value="1"/>
</dbReference>
<organism evidence="6 7">
    <name type="scientific">Aspergillus pseudoustus</name>
    <dbReference type="NCBI Taxonomy" id="1810923"/>
    <lineage>
        <taxon>Eukaryota</taxon>
        <taxon>Fungi</taxon>
        <taxon>Dikarya</taxon>
        <taxon>Ascomycota</taxon>
        <taxon>Pezizomycotina</taxon>
        <taxon>Eurotiomycetes</taxon>
        <taxon>Eurotiomycetidae</taxon>
        <taxon>Eurotiales</taxon>
        <taxon>Aspergillaceae</taxon>
        <taxon>Aspergillus</taxon>
        <taxon>Aspergillus subgen. Nidulantes</taxon>
    </lineage>
</organism>
<evidence type="ECO:0000313" key="6">
    <source>
        <dbReference type="EMBL" id="KAL2851627.1"/>
    </source>
</evidence>
<evidence type="ECO:0000313" key="7">
    <source>
        <dbReference type="Proteomes" id="UP001610446"/>
    </source>
</evidence>
<dbReference type="Proteomes" id="UP001610446">
    <property type="component" value="Unassembled WGS sequence"/>
</dbReference>
<keyword evidence="2" id="KW-0378">Hydrolase</keyword>
<dbReference type="EMBL" id="JBFXLU010000029">
    <property type="protein sequence ID" value="KAL2851627.1"/>
    <property type="molecule type" value="Genomic_DNA"/>
</dbReference>
<feature type="compositionally biased region" description="Basic and acidic residues" evidence="4">
    <location>
        <begin position="784"/>
        <end position="796"/>
    </location>
</feature>
<comment type="caution">
    <text evidence="6">The sequence shown here is derived from an EMBL/GenBank/DDBJ whole genome shotgun (WGS) entry which is preliminary data.</text>
</comment>
<evidence type="ECO:0000256" key="4">
    <source>
        <dbReference type="SAM" id="MobiDB-lite"/>
    </source>
</evidence>
<feature type="compositionally biased region" description="Polar residues" evidence="4">
    <location>
        <begin position="18"/>
        <end position="40"/>
    </location>
</feature>
<gene>
    <name evidence="6" type="ORF">BJY01DRAFT_209030</name>
</gene>
<proteinExistence type="predicted"/>
<feature type="compositionally biased region" description="Basic and acidic residues" evidence="4">
    <location>
        <begin position="1"/>
        <end position="15"/>
    </location>
</feature>
<feature type="compositionally biased region" description="Basic and acidic residues" evidence="4">
    <location>
        <begin position="814"/>
        <end position="831"/>
    </location>
</feature>
<keyword evidence="7" id="KW-1185">Reference proteome</keyword>
<evidence type="ECO:0000256" key="2">
    <source>
        <dbReference type="ARBA" id="ARBA00022801"/>
    </source>
</evidence>
<evidence type="ECO:0000259" key="5">
    <source>
        <dbReference type="PROSITE" id="PS50275"/>
    </source>
</evidence>
<dbReference type="PANTHER" id="PTHR45738">
    <property type="entry name" value="POLYPHOSPHOINOSITIDE PHOSPHATASE"/>
    <property type="match status" value="1"/>
</dbReference>
<feature type="domain" description="SAC" evidence="5">
    <location>
        <begin position="285"/>
        <end position="644"/>
    </location>
</feature>
<comment type="subcellular location">
    <subcellularLocation>
        <location evidence="1">Endomembrane system</location>
    </subcellularLocation>
</comment>
<feature type="region of interest" description="Disordered" evidence="4">
    <location>
        <begin position="1"/>
        <end position="127"/>
    </location>
</feature>
<feature type="region of interest" description="Disordered" evidence="4">
    <location>
        <begin position="784"/>
        <end position="851"/>
    </location>
</feature>
<reference evidence="6 7" key="1">
    <citation type="submission" date="2024-07" db="EMBL/GenBank/DDBJ databases">
        <title>Section-level genome sequencing and comparative genomics of Aspergillus sections Usti and Cavernicolus.</title>
        <authorList>
            <consortium name="Lawrence Berkeley National Laboratory"/>
            <person name="Nybo J.L."/>
            <person name="Vesth T.C."/>
            <person name="Theobald S."/>
            <person name="Frisvad J.C."/>
            <person name="Larsen T.O."/>
            <person name="Kjaerboelling I."/>
            <person name="Rothschild-Mancinelli K."/>
            <person name="Lyhne E.K."/>
            <person name="Kogle M.E."/>
            <person name="Barry K."/>
            <person name="Clum A."/>
            <person name="Na H."/>
            <person name="Ledsgaard L."/>
            <person name="Lin J."/>
            <person name="Lipzen A."/>
            <person name="Kuo A."/>
            <person name="Riley R."/>
            <person name="Mondo S."/>
            <person name="Labutti K."/>
            <person name="Haridas S."/>
            <person name="Pangalinan J."/>
            <person name="Salamov A.A."/>
            <person name="Simmons B.A."/>
            <person name="Magnuson J.K."/>
            <person name="Chen J."/>
            <person name="Drula E."/>
            <person name="Henrissat B."/>
            <person name="Wiebenga A."/>
            <person name="Lubbers R.J."/>
            <person name="Gomes A.C."/>
            <person name="Makela M.R."/>
            <person name="Stajich J."/>
            <person name="Grigoriev I.V."/>
            <person name="Mortensen U.H."/>
            <person name="De Vries R.P."/>
            <person name="Baker S.E."/>
            <person name="Andersen M.R."/>
        </authorList>
    </citation>
    <scope>NUCLEOTIDE SEQUENCE [LARGE SCALE GENOMIC DNA]</scope>
    <source>
        <strain evidence="6 7">CBS 123904</strain>
    </source>
</reference>
<dbReference type="InterPro" id="IPR002013">
    <property type="entry name" value="SAC_dom"/>
</dbReference>
<protein>
    <submittedName>
        <fullName evidence="6">SacI homology domain-containing protein</fullName>
    </submittedName>
</protein>
<feature type="compositionally biased region" description="Low complexity" evidence="4">
    <location>
        <begin position="51"/>
        <end position="60"/>
    </location>
</feature>
<evidence type="ECO:0000256" key="1">
    <source>
        <dbReference type="ARBA" id="ARBA00004308"/>
    </source>
</evidence>
<sequence>MESFDDVSRPTDAAEVRSTVSAGRSSRTASLGDTASSQSAPPEPIYSIPATSFTSSSSNKTTEEQADGASSGHFDDEGPLRSPFSPISYNPPPAPPSIGEDVSEEDEEPQIATSFERDSQPTSSREQRQIYLDTGGEDGINRMHKFSLYETATWFYMVGMDLSDTRFRILKIDRTSETDDLNIIEDDIVYTKREMSQLLDAIDDGNKSSGGLKLKCSAWALLGFIRFTGAYYMLLVTKRSQVALLGGHYVYKIDGTELISLTTATSSSRFKPEKNPEEARYIAILNNLDLTRAFYFSYSYDITHTLQHNINRDRKLHQDGLPREFLQDFNTMFIWNHHLLAPAIMNLRNPYHWCLPIIHGYVRQAKLVVYDRIVYITIIARRSRFFAGARFLKRGANDLGYVANDVETEQIVAESTTTSFHSPGPVLYSNPLYTSYVQHRGSIPLYWTQENSGVSPKPDIELNLVDPFYSAAALHFDNLFARYGAPIYILNLIKSRERTPRESKLLKEYTNAIQYLNQFLPEDKKLIYKPWDMSRAAKSRDQDVIGILEDIAGEIIPKTGFFKNGRDAESGLRVQNGIARTNCIDCLDRTNAAQFVIGKRALGYQLHALGIIEGTTVEYDTDVINMFTQMWHDHGDNIAIQYGGSHLVNTMATYRKINQWSSHSRDMVESFKRYYNNSFLDAQRQEAYNLFLGNYIFTQGQPMLWDLSTDYYLHHADPRFWANKTKPRYIQWYTPENLKERELPVPPTVPKESLSRYDDYWFEYYRPLAVSYPKNMFPSKMKSTIDYRPPDTDKKLNLSPFVPRITTSSTQEPTSRDHRPQRSVKIKEPDPNRSMATPEPHQPSTLEKRPGIMKPATLLSIAGGNGTLRSAASSHPSMESSASLIPNKAQIAQLTLGHLVSDSLNPSVTAAEAEEYERYINHPLKVPLVVTSEDELTAAASIRENESNHDLLEYVNKCNVEEYTLGANAEENLADYAEFLNVSEEGLTVVAEDYEKKRYKRYRQWLRGKSLFKQRVDM</sequence>
<dbReference type="Pfam" id="PF02383">
    <property type="entry name" value="Syja_N"/>
    <property type="match status" value="1"/>
</dbReference>
<dbReference type="PROSITE" id="PS50275">
    <property type="entry name" value="SAC"/>
    <property type="match status" value="1"/>
</dbReference>
<keyword evidence="3" id="KW-0472">Membrane</keyword>
<accession>A0ABR4KHV9</accession>